<accession>A0ABY8MJH9</accession>
<dbReference type="PANTHER" id="PTHR43553:SF24">
    <property type="entry name" value="ENERGY-COUPLING FACTOR TRANSPORTER ATP-BINDING PROTEIN ECFA1"/>
    <property type="match status" value="1"/>
</dbReference>
<gene>
    <name evidence="6" type="ORF">P0082_04800</name>
</gene>
<dbReference type="InterPro" id="IPR050095">
    <property type="entry name" value="ECF_ABC_transporter_ATP-bd"/>
</dbReference>
<comment type="similarity">
    <text evidence="1">Belongs to the ABC transporter superfamily.</text>
</comment>
<evidence type="ECO:0000259" key="5">
    <source>
        <dbReference type="PROSITE" id="PS50893"/>
    </source>
</evidence>
<keyword evidence="3" id="KW-0547">Nucleotide-binding</keyword>
<evidence type="ECO:0000256" key="2">
    <source>
        <dbReference type="ARBA" id="ARBA00022448"/>
    </source>
</evidence>
<evidence type="ECO:0000256" key="4">
    <source>
        <dbReference type="ARBA" id="ARBA00022840"/>
    </source>
</evidence>
<dbReference type="Proteomes" id="UP001228690">
    <property type="component" value="Chromosome"/>
</dbReference>
<dbReference type="InterPro" id="IPR003439">
    <property type="entry name" value="ABC_transporter-like_ATP-bd"/>
</dbReference>
<feature type="domain" description="ABC transporter" evidence="5">
    <location>
        <begin position="6"/>
        <end position="236"/>
    </location>
</feature>
<dbReference type="SMART" id="SM00382">
    <property type="entry name" value="AAA"/>
    <property type="match status" value="1"/>
</dbReference>
<dbReference type="RefSeq" id="WP_326928389.1">
    <property type="nucleotide sequence ID" value="NZ_CP123443.1"/>
</dbReference>
<dbReference type="PROSITE" id="PS00211">
    <property type="entry name" value="ABC_TRANSPORTER_1"/>
    <property type="match status" value="1"/>
</dbReference>
<dbReference type="CDD" id="cd03225">
    <property type="entry name" value="ABC_cobalt_CbiO_domain1"/>
    <property type="match status" value="1"/>
</dbReference>
<dbReference type="GO" id="GO:0005524">
    <property type="term" value="F:ATP binding"/>
    <property type="evidence" value="ECO:0007669"/>
    <property type="project" value="UniProtKB-KW"/>
</dbReference>
<dbReference type="SUPFAM" id="SSF52540">
    <property type="entry name" value="P-loop containing nucleoside triphosphate hydrolases"/>
    <property type="match status" value="1"/>
</dbReference>
<sequence>MSHHIVEAKDVYFQYPGQHKAVDGISFRILHGESVGIIGANGAGKSTLLLLLMGVLFPDNGEISIGEVPITKKNLGFVRQQMGMMMQDPDDQLFMATVEQDVAFGPRNMGLDETAVQMRVTTALAKAGVPHLAERSPQRLSGGEKRAVALATVLAMEPDILILDEPTSFLDPKSRRRFINLLQTFHHTKIITTHDLDMTCQLCERIIIVKGGKIMADGDAATLLTDEELLDSCGLEIPLSLQDRPIFRSRLRPENQAEKPIDG</sequence>
<dbReference type="InterPro" id="IPR017871">
    <property type="entry name" value="ABC_transporter-like_CS"/>
</dbReference>
<dbReference type="InterPro" id="IPR003593">
    <property type="entry name" value="AAA+_ATPase"/>
</dbReference>
<evidence type="ECO:0000313" key="7">
    <source>
        <dbReference type="Proteomes" id="UP001228690"/>
    </source>
</evidence>
<organism evidence="6 7">
    <name type="scientific">Candidatus Haliotispira prima</name>
    <dbReference type="NCBI Taxonomy" id="3034016"/>
    <lineage>
        <taxon>Bacteria</taxon>
        <taxon>Pseudomonadati</taxon>
        <taxon>Spirochaetota</taxon>
        <taxon>Spirochaetia</taxon>
        <taxon>Spirochaetales</taxon>
        <taxon>Spirochaetaceae</taxon>
        <taxon>Candidatus Haliotispira</taxon>
    </lineage>
</organism>
<dbReference type="PANTHER" id="PTHR43553">
    <property type="entry name" value="HEAVY METAL TRANSPORTER"/>
    <property type="match status" value="1"/>
</dbReference>
<dbReference type="InterPro" id="IPR015856">
    <property type="entry name" value="ABC_transpr_CbiO/EcfA_su"/>
</dbReference>
<keyword evidence="2" id="KW-0813">Transport</keyword>
<evidence type="ECO:0000256" key="1">
    <source>
        <dbReference type="ARBA" id="ARBA00005417"/>
    </source>
</evidence>
<keyword evidence="7" id="KW-1185">Reference proteome</keyword>
<evidence type="ECO:0000256" key="3">
    <source>
        <dbReference type="ARBA" id="ARBA00022741"/>
    </source>
</evidence>
<name>A0ABY8MJH9_9SPIO</name>
<keyword evidence="4 6" id="KW-0067">ATP-binding</keyword>
<evidence type="ECO:0000313" key="6">
    <source>
        <dbReference type="EMBL" id="WGK70182.1"/>
    </source>
</evidence>
<dbReference type="InterPro" id="IPR027417">
    <property type="entry name" value="P-loop_NTPase"/>
</dbReference>
<dbReference type="Pfam" id="PF00005">
    <property type="entry name" value="ABC_tran"/>
    <property type="match status" value="1"/>
</dbReference>
<reference evidence="6 7" key="1">
    <citation type="submission" date="2023-04" db="EMBL/GenBank/DDBJ databases">
        <title>Spirochaete genome identified in red abalone sample constitutes a novel genus.</title>
        <authorList>
            <person name="Sharma S.P."/>
            <person name="Purcell C.M."/>
            <person name="Hyde J.R."/>
            <person name="Severin A.J."/>
        </authorList>
    </citation>
    <scope>NUCLEOTIDE SEQUENCE [LARGE SCALE GENOMIC DNA]</scope>
    <source>
        <strain evidence="6 7">SP-2023</strain>
    </source>
</reference>
<proteinExistence type="inferred from homology"/>
<dbReference type="EMBL" id="CP123443">
    <property type="protein sequence ID" value="WGK70182.1"/>
    <property type="molecule type" value="Genomic_DNA"/>
</dbReference>
<protein>
    <submittedName>
        <fullName evidence="6">ABC transporter ATP-binding protein</fullName>
    </submittedName>
</protein>
<dbReference type="Gene3D" id="3.40.50.300">
    <property type="entry name" value="P-loop containing nucleotide triphosphate hydrolases"/>
    <property type="match status" value="1"/>
</dbReference>
<dbReference type="PROSITE" id="PS50893">
    <property type="entry name" value="ABC_TRANSPORTER_2"/>
    <property type="match status" value="1"/>
</dbReference>